<evidence type="ECO:0000256" key="5">
    <source>
        <dbReference type="ARBA" id="ARBA00022946"/>
    </source>
</evidence>
<keyword evidence="4" id="KW-0274">FAD</keyword>
<evidence type="ECO:0000256" key="9">
    <source>
        <dbReference type="SAM" id="Phobius"/>
    </source>
</evidence>
<dbReference type="Pfam" id="PF22366">
    <property type="entry name" value="NDH2_C"/>
    <property type="match status" value="1"/>
</dbReference>
<dbReference type="Proteomes" id="UP000245533">
    <property type="component" value="Unassembled WGS sequence"/>
</dbReference>
<dbReference type="InterPro" id="IPR023753">
    <property type="entry name" value="FAD/NAD-binding_dom"/>
</dbReference>
<evidence type="ECO:0000259" key="11">
    <source>
        <dbReference type="Pfam" id="PF22366"/>
    </source>
</evidence>
<evidence type="ECO:0000259" key="10">
    <source>
        <dbReference type="Pfam" id="PF07992"/>
    </source>
</evidence>
<sequence length="422" mass="46889">MNKTPEIIIVGGGFGGITAARKLKNTGWNLTLIDKKNHHLFQPLLYQVATAALSPGDIAVPIRGIFSKDDNIRTVMDKVLSIDAENNTLELENGENLSFDYLVLAPGAVYNYFGNDDWKKSAPGLKTLGNALSIRERILLSLEKADRIDHPEKRKPYLTYAVIGGGPTGVEMAGAIAEISKRNMMRDFRNLSTDETEVYLVEAAGRILNGYPESLSEKAKQDLEGMGVRVLLNTPVKEIRKNGVVVSDSFIETPNIVWAAGVKTAPLLQTLSADADKMGRIKVRPDLTVPGNDHIFVIGDAAYVEDDDGNPLPALAPVAIQQGKYVAEQIKERVKGRDIKPFSYVDKGSMATIGRAKAVADIRGFKFSGFFAWLLWSFIHIFFLIGFRNRFRVFAEWIWHYITFKRGVRLITNSGKERTEED</sequence>
<keyword evidence="9" id="KW-0812">Transmembrane</keyword>
<evidence type="ECO:0000313" key="13">
    <source>
        <dbReference type="Proteomes" id="UP000245533"/>
    </source>
</evidence>
<comment type="similarity">
    <text evidence="1">Belongs to the NADH dehydrogenase family.</text>
</comment>
<keyword evidence="5" id="KW-0809">Transit peptide</keyword>
<dbReference type="OrthoDB" id="9781621at2"/>
<feature type="transmembrane region" description="Helical" evidence="9">
    <location>
        <begin position="367"/>
        <end position="387"/>
    </location>
</feature>
<comment type="caution">
    <text evidence="12">The sequence shown here is derived from an EMBL/GenBank/DDBJ whole genome shotgun (WGS) entry which is preliminary data.</text>
</comment>
<evidence type="ECO:0000256" key="6">
    <source>
        <dbReference type="ARBA" id="ARBA00023002"/>
    </source>
</evidence>
<name>A0A316TS12_9BACT</name>
<dbReference type="PANTHER" id="PTHR43706:SF47">
    <property type="entry name" value="EXTERNAL NADH-UBIQUINONE OXIDOREDUCTASE 1, MITOCHONDRIAL-RELATED"/>
    <property type="match status" value="1"/>
</dbReference>
<keyword evidence="9" id="KW-1133">Transmembrane helix</keyword>
<dbReference type="AlphaFoldDB" id="A0A316TS12"/>
<gene>
    <name evidence="12" type="ORF">DDZ15_11460</name>
</gene>
<comment type="catalytic activity">
    <reaction evidence="8">
        <text>a quinone + NADH + H(+) = a quinol + NAD(+)</text>
        <dbReference type="Rhea" id="RHEA:46160"/>
        <dbReference type="ChEBI" id="CHEBI:15378"/>
        <dbReference type="ChEBI" id="CHEBI:24646"/>
        <dbReference type="ChEBI" id="CHEBI:57540"/>
        <dbReference type="ChEBI" id="CHEBI:57945"/>
        <dbReference type="ChEBI" id="CHEBI:132124"/>
        <dbReference type="EC" id="1.6.5.9"/>
    </reaction>
</comment>
<dbReference type="GO" id="GO:0050136">
    <property type="term" value="F:NADH dehydrogenase (quinone) (non-electrogenic) activity"/>
    <property type="evidence" value="ECO:0007669"/>
    <property type="project" value="UniProtKB-EC"/>
</dbReference>
<feature type="domain" description="FAD/NAD(P)-binding" evidence="10">
    <location>
        <begin position="6"/>
        <end position="323"/>
    </location>
</feature>
<accession>A0A316TS12</accession>
<proteinExistence type="inferred from homology"/>
<dbReference type="InterPro" id="IPR054585">
    <property type="entry name" value="NDH2-like_C"/>
</dbReference>
<feature type="domain" description="External alternative NADH-ubiquinone oxidoreductase-like C-terminal" evidence="11">
    <location>
        <begin position="347"/>
        <end position="402"/>
    </location>
</feature>
<dbReference type="EC" id="1.6.5.9" evidence="2"/>
<dbReference type="Gene3D" id="3.50.50.100">
    <property type="match status" value="1"/>
</dbReference>
<dbReference type="PRINTS" id="PR00368">
    <property type="entry name" value="FADPNR"/>
</dbReference>
<keyword evidence="6" id="KW-0560">Oxidoreductase</keyword>
<dbReference type="EMBL" id="QGGB01000008">
    <property type="protein sequence ID" value="PWN05805.1"/>
    <property type="molecule type" value="Genomic_DNA"/>
</dbReference>
<keyword evidence="7" id="KW-0520">NAD</keyword>
<evidence type="ECO:0000256" key="4">
    <source>
        <dbReference type="ARBA" id="ARBA00022827"/>
    </source>
</evidence>
<reference evidence="12 13" key="1">
    <citation type="submission" date="2018-05" db="EMBL/GenBank/DDBJ databases">
        <title>Rhodohalobacter halophilus gen. nov., sp. nov., a moderately halophilic member of the family Balneolaceae.</title>
        <authorList>
            <person name="Liu Z.-W."/>
        </authorList>
    </citation>
    <scope>NUCLEOTIDE SEQUENCE [LARGE SCALE GENOMIC DNA]</scope>
    <source>
        <strain evidence="12 13">8A47</strain>
    </source>
</reference>
<evidence type="ECO:0000256" key="1">
    <source>
        <dbReference type="ARBA" id="ARBA00005272"/>
    </source>
</evidence>
<evidence type="ECO:0000256" key="2">
    <source>
        <dbReference type="ARBA" id="ARBA00012637"/>
    </source>
</evidence>
<dbReference type="Pfam" id="PF07992">
    <property type="entry name" value="Pyr_redox_2"/>
    <property type="match status" value="1"/>
</dbReference>
<evidence type="ECO:0000313" key="12">
    <source>
        <dbReference type="EMBL" id="PWN05805.1"/>
    </source>
</evidence>
<protein>
    <recommendedName>
        <fullName evidence="2">NADH:ubiquinone reductase (non-electrogenic)</fullName>
        <ecNumber evidence="2">1.6.5.9</ecNumber>
    </recommendedName>
</protein>
<evidence type="ECO:0000256" key="3">
    <source>
        <dbReference type="ARBA" id="ARBA00022630"/>
    </source>
</evidence>
<dbReference type="SUPFAM" id="SSF51905">
    <property type="entry name" value="FAD/NAD(P)-binding domain"/>
    <property type="match status" value="1"/>
</dbReference>
<dbReference type="InterPro" id="IPR036188">
    <property type="entry name" value="FAD/NAD-bd_sf"/>
</dbReference>
<dbReference type="InterPro" id="IPR045024">
    <property type="entry name" value="NDH-2"/>
</dbReference>
<evidence type="ECO:0000256" key="8">
    <source>
        <dbReference type="ARBA" id="ARBA00047599"/>
    </source>
</evidence>
<dbReference type="PANTHER" id="PTHR43706">
    <property type="entry name" value="NADH DEHYDROGENASE"/>
    <property type="match status" value="1"/>
</dbReference>
<organism evidence="12 13">
    <name type="scientific">Rhodohalobacter mucosus</name>
    <dbReference type="NCBI Taxonomy" id="2079485"/>
    <lineage>
        <taxon>Bacteria</taxon>
        <taxon>Pseudomonadati</taxon>
        <taxon>Balneolota</taxon>
        <taxon>Balneolia</taxon>
        <taxon>Balneolales</taxon>
        <taxon>Balneolaceae</taxon>
        <taxon>Rhodohalobacter</taxon>
    </lineage>
</organism>
<keyword evidence="13" id="KW-1185">Reference proteome</keyword>
<dbReference type="RefSeq" id="WP_109647247.1">
    <property type="nucleotide sequence ID" value="NZ_QGGB01000008.1"/>
</dbReference>
<keyword evidence="3" id="KW-0285">Flavoprotein</keyword>
<dbReference type="PRINTS" id="PR00411">
    <property type="entry name" value="PNDRDTASEI"/>
</dbReference>
<evidence type="ECO:0000256" key="7">
    <source>
        <dbReference type="ARBA" id="ARBA00023027"/>
    </source>
</evidence>
<keyword evidence="9" id="KW-0472">Membrane</keyword>